<evidence type="ECO:0000256" key="5">
    <source>
        <dbReference type="ARBA" id="ARBA00022833"/>
    </source>
</evidence>
<feature type="domain" description="Oligopeptidase A N-terminal" evidence="9">
    <location>
        <begin position="74"/>
        <end position="187"/>
    </location>
</feature>
<evidence type="ECO:0000256" key="6">
    <source>
        <dbReference type="ARBA" id="ARBA00023049"/>
    </source>
</evidence>
<evidence type="ECO:0000256" key="2">
    <source>
        <dbReference type="ARBA" id="ARBA00022670"/>
    </source>
</evidence>
<dbReference type="PANTHER" id="PTHR11804:SF83">
    <property type="entry name" value="LD37516P"/>
    <property type="match status" value="1"/>
</dbReference>
<dbReference type="SUPFAM" id="SSF55486">
    <property type="entry name" value="Metalloproteases ('zincins'), catalytic domain"/>
    <property type="match status" value="1"/>
</dbReference>
<dbReference type="Pfam" id="PF01432">
    <property type="entry name" value="Peptidase_M3"/>
    <property type="match status" value="1"/>
</dbReference>
<evidence type="ECO:0000256" key="3">
    <source>
        <dbReference type="ARBA" id="ARBA00022723"/>
    </source>
</evidence>
<evidence type="ECO:0000259" key="8">
    <source>
        <dbReference type="Pfam" id="PF01432"/>
    </source>
</evidence>
<evidence type="ECO:0000256" key="7">
    <source>
        <dbReference type="RuleBase" id="RU003435"/>
    </source>
</evidence>
<keyword evidence="4 7" id="KW-0378">Hydrolase</keyword>
<keyword evidence="6 7" id="KW-0482">Metalloprotease</keyword>
<dbReference type="Gene3D" id="1.10.1370.10">
    <property type="entry name" value="Neurolysin, domain 3"/>
    <property type="match status" value="1"/>
</dbReference>
<dbReference type="InterPro" id="IPR001567">
    <property type="entry name" value="Pept_M3A_M3B_dom"/>
</dbReference>
<dbReference type="AlphaFoldDB" id="A0A069DWE4"/>
<evidence type="ECO:0000259" key="9">
    <source>
        <dbReference type="Pfam" id="PF19310"/>
    </source>
</evidence>
<evidence type="ECO:0000256" key="4">
    <source>
        <dbReference type="ARBA" id="ARBA00022801"/>
    </source>
</evidence>
<protein>
    <submittedName>
        <fullName evidence="10">Putative oligopeptidase</fullName>
    </submittedName>
</protein>
<dbReference type="GO" id="GO:0006508">
    <property type="term" value="P:proteolysis"/>
    <property type="evidence" value="ECO:0007669"/>
    <property type="project" value="UniProtKB-KW"/>
</dbReference>
<feature type="domain" description="Peptidase M3A/M3B catalytic" evidence="8">
    <location>
        <begin position="257"/>
        <end position="700"/>
    </location>
</feature>
<dbReference type="Gene3D" id="3.40.390.10">
    <property type="entry name" value="Collagenase (Catalytic Domain)"/>
    <property type="match status" value="1"/>
</dbReference>
<proteinExistence type="evidence at transcript level"/>
<dbReference type="InterPro" id="IPR024079">
    <property type="entry name" value="MetalloPept_cat_dom_sf"/>
</dbReference>
<dbReference type="InterPro" id="IPR024077">
    <property type="entry name" value="Neurolysin/TOP_dom2"/>
</dbReference>
<evidence type="ECO:0000256" key="1">
    <source>
        <dbReference type="ARBA" id="ARBA00006040"/>
    </source>
</evidence>
<dbReference type="Gene3D" id="1.10.1370.40">
    <property type="match status" value="1"/>
</dbReference>
<dbReference type="GO" id="GO:0004222">
    <property type="term" value="F:metalloendopeptidase activity"/>
    <property type="evidence" value="ECO:0007669"/>
    <property type="project" value="InterPro"/>
</dbReference>
<dbReference type="InterPro" id="IPR045666">
    <property type="entry name" value="OpdA_N"/>
</dbReference>
<comment type="cofactor">
    <cofactor evidence="7">
        <name>Zn(2+)</name>
        <dbReference type="ChEBI" id="CHEBI:29105"/>
    </cofactor>
    <text evidence="7">Binds 1 zinc ion.</text>
</comment>
<dbReference type="Pfam" id="PF19310">
    <property type="entry name" value="TOP_N"/>
    <property type="match status" value="1"/>
</dbReference>
<keyword evidence="5 7" id="KW-0862">Zinc</keyword>
<organism evidence="10">
    <name type="scientific">Panstrongylus megistus</name>
    <dbReference type="NCBI Taxonomy" id="65343"/>
    <lineage>
        <taxon>Eukaryota</taxon>
        <taxon>Metazoa</taxon>
        <taxon>Ecdysozoa</taxon>
        <taxon>Arthropoda</taxon>
        <taxon>Hexapoda</taxon>
        <taxon>Insecta</taxon>
        <taxon>Pterygota</taxon>
        <taxon>Neoptera</taxon>
        <taxon>Paraneoptera</taxon>
        <taxon>Hemiptera</taxon>
        <taxon>Heteroptera</taxon>
        <taxon>Panheteroptera</taxon>
        <taxon>Cimicomorpha</taxon>
        <taxon>Reduviidae</taxon>
        <taxon>Triatominae</taxon>
        <taxon>Panstrongylus</taxon>
    </lineage>
</organism>
<name>A0A069DWE4_9HEMI</name>
<comment type="similarity">
    <text evidence="1 7">Belongs to the peptidase M3 family.</text>
</comment>
<keyword evidence="3 7" id="KW-0479">Metal-binding</keyword>
<dbReference type="PANTHER" id="PTHR11804">
    <property type="entry name" value="PROTEASE M3 THIMET OLIGOPEPTIDASE-RELATED"/>
    <property type="match status" value="1"/>
</dbReference>
<sequence>MAVAILGRRLGLNRPQRLFQQIRTGYIVLLPEISPEQLEQNPLYKGGFPDIENITQEKCVTTLGKYLLDFEHGVRQVENDIIEKQNELDLFDNIVEPLEEYGTKLEATWGLVKALYVVDKKKMPSESYLSLHERARRARSLKYNSRHIHNFFKNYDGSKLTEEEQRVVSKFLVEGKLNGLNLDDSQREAFTEMTLNLANETANFNHRVKVSSQKYTHIIDDPIITRDFPEDLLQTMSLSKDPYKGPWRVTLKILDKFLQYCPDRNLRWNAWLASRQVASNEGPRELNNSQYLEKIRQIRRDMARVLGYDSFAHMSMETKMAGSVDNIKNTLGKILEIARPHQEKELNSLQSFAEESGFNGTLELWDIPYWERKQKISLYHWDDQKMKEFFPYEKVLNGLIKTVSSCFNLKIEEAADVTTWHPDCKLYKIFEIDNVKPLAALYIDPFRRNNKLFTEVGQVISMRPKARALGPSPPIAALILNFPAPQSPKQPSLLTLKDVNMLFSKFGEALQQVLSVVNYLEVSGLNNVEWDAVNIVSNFMSLLLTDPEVVREISGHYNTKETIPVSNLAPILSHMPGFHICNEIYLANLDINLHTSKDFWLSIVRNMWPEYFCLPLHKDDAHPLSFTTSISQGMSCAVYSKLWSKILATDAFNTFKADPDPSNIGDRFRDTFLAFGGSCHSSEVFRRFQGRDATPEAFLATAFPDSSVD</sequence>
<evidence type="ECO:0000313" key="10">
    <source>
        <dbReference type="EMBL" id="JAC88230.1"/>
    </source>
</evidence>
<reference evidence="10" key="1">
    <citation type="journal article" date="2015" name="J. Med. Entomol.">
        <title>A Deep Insight Into the Sialotranscriptome of the Chagas Disease Vector, Panstrongylus megistus (Hemiptera: Heteroptera).</title>
        <authorList>
            <person name="Ribeiro J.M."/>
            <person name="Schwarz A."/>
            <person name="Francischetti I.M."/>
        </authorList>
    </citation>
    <scope>NUCLEOTIDE SEQUENCE</scope>
    <source>
        <tissue evidence="10">Salivary glands</tissue>
    </source>
</reference>
<dbReference type="InterPro" id="IPR045090">
    <property type="entry name" value="Pept_M3A_M3B"/>
</dbReference>
<keyword evidence="2 7" id="KW-0645">Protease</keyword>
<dbReference type="GO" id="GO:0046872">
    <property type="term" value="F:metal ion binding"/>
    <property type="evidence" value="ECO:0007669"/>
    <property type="project" value="UniProtKB-UniRule"/>
</dbReference>
<accession>A0A069DWE4</accession>
<dbReference type="EMBL" id="GBGD01000659">
    <property type="protein sequence ID" value="JAC88230.1"/>
    <property type="molecule type" value="mRNA"/>
</dbReference>